<sequence length="355" mass="36057">MAQSDKAGGGGAASAPSPPPAPAPSPKRPSRREEAGPARVRPLYVWVLYYCYIVVYLAAAWLRATEGDLAASDLVDGLVNDHLAVASGSVPRLATYGFVCEGPLTLFMQLATLATVGAEAEALLGYSAFWAVFWLGLLGGGLADAALSELPVTAGPANGAAGLVGALASYYVANWGLEERLAAARKAARRRRSRALSSREGEAEDGAGPLSLSAGRDSLEEAEAEVEVLPLLSVRLEAALSERARGLLSVLTALVVAGQGLLEFGGASGAASWIGLSAAFWTGAILTYGAGPRYEPAAAAGAGAAQDAGAERGDADGLLVVDVCPPARRRAVLGGSTAALGAMVVGWLAWMGADI</sequence>
<feature type="transmembrane region" description="Helical" evidence="7">
    <location>
        <begin position="43"/>
        <end position="62"/>
    </location>
</feature>
<keyword evidence="4 7" id="KW-1133">Transmembrane helix</keyword>
<evidence type="ECO:0000256" key="7">
    <source>
        <dbReference type="SAM" id="Phobius"/>
    </source>
</evidence>
<accession>A0A150FXC4</accession>
<keyword evidence="5 7" id="KW-0472">Membrane</keyword>
<organism evidence="9 10">
    <name type="scientific">Gonium pectorale</name>
    <name type="common">Green alga</name>
    <dbReference type="NCBI Taxonomy" id="33097"/>
    <lineage>
        <taxon>Eukaryota</taxon>
        <taxon>Viridiplantae</taxon>
        <taxon>Chlorophyta</taxon>
        <taxon>core chlorophytes</taxon>
        <taxon>Chlorophyceae</taxon>
        <taxon>CS clade</taxon>
        <taxon>Chlamydomonadales</taxon>
        <taxon>Volvocaceae</taxon>
        <taxon>Gonium</taxon>
    </lineage>
</organism>
<reference evidence="10" key="1">
    <citation type="journal article" date="2016" name="Nat. Commun.">
        <title>The Gonium pectorale genome demonstrates co-option of cell cycle regulation during the evolution of multicellularity.</title>
        <authorList>
            <person name="Hanschen E.R."/>
            <person name="Marriage T.N."/>
            <person name="Ferris P.J."/>
            <person name="Hamaji T."/>
            <person name="Toyoda A."/>
            <person name="Fujiyama A."/>
            <person name="Neme R."/>
            <person name="Noguchi H."/>
            <person name="Minakuchi Y."/>
            <person name="Suzuki M."/>
            <person name="Kawai-Toyooka H."/>
            <person name="Smith D.R."/>
            <person name="Sparks H."/>
            <person name="Anderson J."/>
            <person name="Bakaric R."/>
            <person name="Luria V."/>
            <person name="Karger A."/>
            <person name="Kirschner M.W."/>
            <person name="Durand P.M."/>
            <person name="Michod R.E."/>
            <person name="Nozaki H."/>
            <person name="Olson B.J."/>
        </authorList>
    </citation>
    <scope>NUCLEOTIDE SEQUENCE [LARGE SCALE GENOMIC DNA]</scope>
    <source>
        <strain evidence="10">NIES-2863</strain>
    </source>
</reference>
<dbReference type="AlphaFoldDB" id="A0A150FXC4"/>
<dbReference type="SUPFAM" id="SSF144091">
    <property type="entry name" value="Rhomboid-like"/>
    <property type="match status" value="1"/>
</dbReference>
<feature type="domain" description="Peptidase S54 rhomboid" evidence="8">
    <location>
        <begin position="89"/>
        <end position="175"/>
    </location>
</feature>
<evidence type="ECO:0000256" key="5">
    <source>
        <dbReference type="ARBA" id="ARBA00023136"/>
    </source>
</evidence>
<dbReference type="GO" id="GO:0016020">
    <property type="term" value="C:membrane"/>
    <property type="evidence" value="ECO:0007669"/>
    <property type="project" value="UniProtKB-SubCell"/>
</dbReference>
<comment type="subcellular location">
    <subcellularLocation>
        <location evidence="1">Membrane</location>
        <topology evidence="1">Multi-pass membrane protein</topology>
    </subcellularLocation>
</comment>
<gene>
    <name evidence="9" type="ORF">GPECTOR_172g200</name>
</gene>
<dbReference type="Proteomes" id="UP000075714">
    <property type="component" value="Unassembled WGS sequence"/>
</dbReference>
<evidence type="ECO:0000256" key="4">
    <source>
        <dbReference type="ARBA" id="ARBA00022989"/>
    </source>
</evidence>
<evidence type="ECO:0000256" key="3">
    <source>
        <dbReference type="ARBA" id="ARBA00022692"/>
    </source>
</evidence>
<feature type="transmembrane region" description="Helical" evidence="7">
    <location>
        <begin position="159"/>
        <end position="177"/>
    </location>
</feature>
<name>A0A150FXC4_GONPE</name>
<comment type="similarity">
    <text evidence="2">Belongs to the peptidase S54 family.</text>
</comment>
<proteinExistence type="inferred from homology"/>
<comment type="caution">
    <text evidence="9">The sequence shown here is derived from an EMBL/GenBank/DDBJ whole genome shotgun (WGS) entry which is preliminary data.</text>
</comment>
<dbReference type="OrthoDB" id="541479at2759"/>
<dbReference type="EMBL" id="LSYV01000172">
    <property type="protein sequence ID" value="KXZ42263.1"/>
    <property type="molecule type" value="Genomic_DNA"/>
</dbReference>
<evidence type="ECO:0000259" key="8">
    <source>
        <dbReference type="Pfam" id="PF01694"/>
    </source>
</evidence>
<evidence type="ECO:0000313" key="9">
    <source>
        <dbReference type="EMBL" id="KXZ42263.1"/>
    </source>
</evidence>
<evidence type="ECO:0000256" key="6">
    <source>
        <dbReference type="SAM" id="MobiDB-lite"/>
    </source>
</evidence>
<evidence type="ECO:0000256" key="2">
    <source>
        <dbReference type="ARBA" id="ARBA00009045"/>
    </source>
</evidence>
<dbReference type="InterPro" id="IPR035952">
    <property type="entry name" value="Rhomboid-like_sf"/>
</dbReference>
<feature type="transmembrane region" description="Helical" evidence="7">
    <location>
        <begin position="331"/>
        <end position="350"/>
    </location>
</feature>
<keyword evidence="3 7" id="KW-0812">Transmembrane</keyword>
<dbReference type="Pfam" id="PF01694">
    <property type="entry name" value="Rhomboid"/>
    <property type="match status" value="1"/>
</dbReference>
<keyword evidence="10" id="KW-1185">Reference proteome</keyword>
<feature type="transmembrane region" description="Helical" evidence="7">
    <location>
        <begin position="93"/>
        <end position="116"/>
    </location>
</feature>
<feature type="region of interest" description="Disordered" evidence="6">
    <location>
        <begin position="1"/>
        <end position="34"/>
    </location>
</feature>
<protein>
    <recommendedName>
        <fullName evidence="8">Peptidase S54 rhomboid domain-containing protein</fullName>
    </recommendedName>
</protein>
<dbReference type="GO" id="GO:0004252">
    <property type="term" value="F:serine-type endopeptidase activity"/>
    <property type="evidence" value="ECO:0007669"/>
    <property type="project" value="InterPro"/>
</dbReference>
<dbReference type="InterPro" id="IPR022764">
    <property type="entry name" value="Peptidase_S54_rhomboid_dom"/>
</dbReference>
<feature type="transmembrane region" description="Helical" evidence="7">
    <location>
        <begin position="123"/>
        <end position="147"/>
    </location>
</feature>
<dbReference type="Gene3D" id="1.20.1540.10">
    <property type="entry name" value="Rhomboid-like"/>
    <property type="match status" value="1"/>
</dbReference>
<evidence type="ECO:0000256" key="1">
    <source>
        <dbReference type="ARBA" id="ARBA00004141"/>
    </source>
</evidence>
<evidence type="ECO:0000313" key="10">
    <source>
        <dbReference type="Proteomes" id="UP000075714"/>
    </source>
</evidence>
<feature type="compositionally biased region" description="Pro residues" evidence="6">
    <location>
        <begin position="16"/>
        <end position="27"/>
    </location>
</feature>